<dbReference type="AlphaFoldDB" id="A0A834T5Y9"/>
<feature type="region of interest" description="Disordered" evidence="1">
    <location>
        <begin position="59"/>
        <end position="109"/>
    </location>
</feature>
<gene>
    <name evidence="2" type="ORF">G2W53_037147</name>
</gene>
<reference evidence="2" key="1">
    <citation type="submission" date="2020-09" db="EMBL/GenBank/DDBJ databases">
        <title>Genome-Enabled Discovery of Anthraquinone Biosynthesis in Senna tora.</title>
        <authorList>
            <person name="Kang S.-H."/>
            <person name="Pandey R.P."/>
            <person name="Lee C.-M."/>
            <person name="Sim J.-S."/>
            <person name="Jeong J.-T."/>
            <person name="Choi B.-S."/>
            <person name="Jung M."/>
            <person name="Ginzburg D."/>
            <person name="Zhao K."/>
            <person name="Won S.Y."/>
            <person name="Oh T.-J."/>
            <person name="Yu Y."/>
            <person name="Kim N.-H."/>
            <person name="Lee O.R."/>
            <person name="Lee T.-H."/>
            <person name="Bashyal P."/>
            <person name="Kim T.-S."/>
            <person name="Lee W.-H."/>
            <person name="Kawkins C."/>
            <person name="Kim C.-K."/>
            <person name="Kim J.S."/>
            <person name="Ahn B.O."/>
            <person name="Rhee S.Y."/>
            <person name="Sohng J.K."/>
        </authorList>
    </citation>
    <scope>NUCLEOTIDE SEQUENCE</scope>
    <source>
        <tissue evidence="2">Leaf</tissue>
    </source>
</reference>
<evidence type="ECO:0000313" key="3">
    <source>
        <dbReference type="Proteomes" id="UP000634136"/>
    </source>
</evidence>
<evidence type="ECO:0000256" key="1">
    <source>
        <dbReference type="SAM" id="MobiDB-lite"/>
    </source>
</evidence>
<dbReference type="OrthoDB" id="10256122at2759"/>
<sequence>MPGHTVDLEPVEPLSFKSLKRVLDLFSPIHGQLGPPDVESLFKNKMKIILLPVIEFDGPPIKQTYSRRSNPKKPAESPSPKEGADKTRGAIEENHQSITNSDSGQAGGA</sequence>
<dbReference type="EMBL" id="JAAIUW010000011">
    <property type="protein sequence ID" value="KAF7810404.1"/>
    <property type="molecule type" value="Genomic_DNA"/>
</dbReference>
<feature type="compositionally biased region" description="Basic and acidic residues" evidence="1">
    <location>
        <begin position="82"/>
        <end position="95"/>
    </location>
</feature>
<dbReference type="Proteomes" id="UP000634136">
    <property type="component" value="Unassembled WGS sequence"/>
</dbReference>
<evidence type="ECO:0000313" key="2">
    <source>
        <dbReference type="EMBL" id="KAF7810404.1"/>
    </source>
</evidence>
<comment type="caution">
    <text evidence="2">The sequence shown here is derived from an EMBL/GenBank/DDBJ whole genome shotgun (WGS) entry which is preliminary data.</text>
</comment>
<protein>
    <submittedName>
        <fullName evidence="2">Protein pleiotropic regulatory locus 1</fullName>
    </submittedName>
</protein>
<proteinExistence type="predicted"/>
<keyword evidence="3" id="KW-1185">Reference proteome</keyword>
<feature type="compositionally biased region" description="Polar residues" evidence="1">
    <location>
        <begin position="96"/>
        <end position="109"/>
    </location>
</feature>
<name>A0A834T5Y9_9FABA</name>
<organism evidence="2 3">
    <name type="scientific">Senna tora</name>
    <dbReference type="NCBI Taxonomy" id="362788"/>
    <lineage>
        <taxon>Eukaryota</taxon>
        <taxon>Viridiplantae</taxon>
        <taxon>Streptophyta</taxon>
        <taxon>Embryophyta</taxon>
        <taxon>Tracheophyta</taxon>
        <taxon>Spermatophyta</taxon>
        <taxon>Magnoliopsida</taxon>
        <taxon>eudicotyledons</taxon>
        <taxon>Gunneridae</taxon>
        <taxon>Pentapetalae</taxon>
        <taxon>rosids</taxon>
        <taxon>fabids</taxon>
        <taxon>Fabales</taxon>
        <taxon>Fabaceae</taxon>
        <taxon>Caesalpinioideae</taxon>
        <taxon>Cassia clade</taxon>
        <taxon>Senna</taxon>
    </lineage>
</organism>
<accession>A0A834T5Y9</accession>